<dbReference type="SUPFAM" id="SSF48371">
    <property type="entry name" value="ARM repeat"/>
    <property type="match status" value="1"/>
</dbReference>
<reference evidence="4 5" key="1">
    <citation type="submission" date="2020-03" db="EMBL/GenBank/DDBJ databases">
        <title>Dissostichus mawsoni Genome sequencing and assembly.</title>
        <authorList>
            <person name="Park H."/>
        </authorList>
    </citation>
    <scope>NUCLEOTIDE SEQUENCE [LARGE SCALE GENOMIC DNA]</scope>
    <source>
        <strain evidence="4">DM0001</strain>
        <tissue evidence="4">Muscle</tissue>
    </source>
</reference>
<dbReference type="PANTHER" id="PTHR10182">
    <property type="entry name" value="CALCIUM-BINDING PROTEIN 39-RELATED"/>
    <property type="match status" value="1"/>
</dbReference>
<dbReference type="InterPro" id="IPR011989">
    <property type="entry name" value="ARM-like"/>
</dbReference>
<comment type="similarity">
    <text evidence="1">Belongs to the Mo25 family.</text>
</comment>
<dbReference type="EMBL" id="JAAKFY010000005">
    <property type="protein sequence ID" value="KAF3857187.1"/>
    <property type="molecule type" value="Genomic_DNA"/>
</dbReference>
<dbReference type="OrthoDB" id="609103at2759"/>
<dbReference type="InterPro" id="IPR013878">
    <property type="entry name" value="Mo25"/>
</dbReference>
<sequence>MFHGTMPLSQGECVSIMPLFGRSQKSPAEIVKTLKENMAILVKQDKKTDKASEEVSKCLVSMKEILYGSNDKEPHTETVAQLAQELYNSGLLLSLVKNLQVIDFEGKKDVCQIFNNILRRQIGTRSPTVEYFCSHPEVLFILLNGYETPQSALNCGIMLRECIRHEPLAKIILHSTDFYKFFLYVEMSTFDIASDAFATFKVFKDYEKLLHSENYLLGELLLDRHNFTVMTRYISKPENLKLMMNLLRDKSPNIQFEAFHVFKVFVANPNKTQPIIDILLKNQTKLIDFLSNFQKDRTDDEQFNDEKTYLIKQIRDLKKPAS</sequence>
<evidence type="ECO:0000313" key="5">
    <source>
        <dbReference type="Proteomes" id="UP000518266"/>
    </source>
</evidence>
<comment type="subunit">
    <text evidence="2">Component of a trimeric complex composed of STK11/LKB1, STRAD (STRADA or STRADB) and CAB39/MO25 (CAB39/MO25alpha or CAB39L/MO25beta): the complex tethers STK11/LKB1 in the cytoplasm and stimulates its catalytic activity.</text>
</comment>
<name>A0A7J5Z908_DISMA</name>
<evidence type="ECO:0000256" key="3">
    <source>
        <dbReference type="ARBA" id="ARBA00025206"/>
    </source>
</evidence>
<accession>A0A7J5Z908</accession>
<dbReference type="AlphaFoldDB" id="A0A7J5Z908"/>
<comment type="function">
    <text evidence="3">Component of a complex that binds and activates STK11/LKB1. In the complex, required to stabilize the interaction between CAB39/MO25 (CAB39/MO25alpha or CAB39L/MO25beta) and STK11/LKB1.</text>
</comment>
<protein>
    <submittedName>
        <fullName evidence="4">Uncharacterized protein</fullName>
    </submittedName>
</protein>
<dbReference type="Pfam" id="PF08569">
    <property type="entry name" value="Mo25"/>
    <property type="match status" value="2"/>
</dbReference>
<dbReference type="PANTHER" id="PTHR10182:SF9">
    <property type="entry name" value="CALCIUM-BINDING PROTEIN 39-LIKE"/>
    <property type="match status" value="1"/>
</dbReference>
<comment type="caution">
    <text evidence="4">The sequence shown here is derived from an EMBL/GenBank/DDBJ whole genome shotgun (WGS) entry which is preliminary data.</text>
</comment>
<proteinExistence type="inferred from homology"/>
<evidence type="ECO:0000256" key="1">
    <source>
        <dbReference type="ARBA" id="ARBA00011012"/>
    </source>
</evidence>
<dbReference type="Proteomes" id="UP000518266">
    <property type="component" value="Unassembled WGS sequence"/>
</dbReference>
<dbReference type="GO" id="GO:0043539">
    <property type="term" value="F:protein serine/threonine kinase activator activity"/>
    <property type="evidence" value="ECO:0007669"/>
    <property type="project" value="TreeGrafter"/>
</dbReference>
<keyword evidence="5" id="KW-1185">Reference proteome</keyword>
<dbReference type="Gene3D" id="1.25.10.10">
    <property type="entry name" value="Leucine-rich Repeat Variant"/>
    <property type="match status" value="1"/>
</dbReference>
<evidence type="ECO:0000256" key="2">
    <source>
        <dbReference type="ARBA" id="ARBA00011749"/>
    </source>
</evidence>
<evidence type="ECO:0000313" key="4">
    <source>
        <dbReference type="EMBL" id="KAF3857187.1"/>
    </source>
</evidence>
<dbReference type="GO" id="GO:0035556">
    <property type="term" value="P:intracellular signal transduction"/>
    <property type="evidence" value="ECO:0007669"/>
    <property type="project" value="TreeGrafter"/>
</dbReference>
<dbReference type="InterPro" id="IPR016024">
    <property type="entry name" value="ARM-type_fold"/>
</dbReference>
<organism evidence="4 5">
    <name type="scientific">Dissostichus mawsoni</name>
    <name type="common">Antarctic cod</name>
    <dbReference type="NCBI Taxonomy" id="36200"/>
    <lineage>
        <taxon>Eukaryota</taxon>
        <taxon>Metazoa</taxon>
        <taxon>Chordata</taxon>
        <taxon>Craniata</taxon>
        <taxon>Vertebrata</taxon>
        <taxon>Euteleostomi</taxon>
        <taxon>Actinopterygii</taxon>
        <taxon>Neopterygii</taxon>
        <taxon>Teleostei</taxon>
        <taxon>Neoteleostei</taxon>
        <taxon>Acanthomorphata</taxon>
        <taxon>Eupercaria</taxon>
        <taxon>Perciformes</taxon>
        <taxon>Notothenioidei</taxon>
        <taxon>Nototheniidae</taxon>
        <taxon>Dissostichus</taxon>
    </lineage>
</organism>
<gene>
    <name evidence="4" type="ORF">F7725_009046</name>
</gene>